<evidence type="ECO:0000256" key="4">
    <source>
        <dbReference type="ARBA" id="ARBA00022490"/>
    </source>
</evidence>
<keyword evidence="6" id="KW-0064">Aspartyl protease</keyword>
<dbReference type="AlphaFoldDB" id="A0ABD3HIS9"/>
<dbReference type="GO" id="GO:0006508">
    <property type="term" value="P:proteolysis"/>
    <property type="evidence" value="ECO:0007669"/>
    <property type="project" value="UniProtKB-KW"/>
</dbReference>
<dbReference type="Gene3D" id="3.10.20.90">
    <property type="entry name" value="Phosphatidylinositol 3-kinase Catalytic Subunit, Chain A, domain 1"/>
    <property type="match status" value="1"/>
</dbReference>
<keyword evidence="8" id="KW-0653">Protein transport</keyword>
<dbReference type="InterPro" id="IPR000626">
    <property type="entry name" value="Ubiquitin-like_dom"/>
</dbReference>
<dbReference type="InterPro" id="IPR015940">
    <property type="entry name" value="UBA"/>
</dbReference>
<evidence type="ECO:0000256" key="2">
    <source>
        <dbReference type="ARBA" id="ARBA00009136"/>
    </source>
</evidence>
<proteinExistence type="inferred from homology"/>
<dbReference type="Pfam" id="PF00240">
    <property type="entry name" value="ubiquitin"/>
    <property type="match status" value="1"/>
</dbReference>
<sequence>MAVGGDGGNRKYKSHRPEWSMQPSKEVLINNPKEKEIHLVKEQQVTSCPTPKSPVRQEVRPHLLSIWWKGGRADSSNREEDVENLKAILEVETGIPLAQQQILYHGKEIKNNGRLNSAGVVENDLLMLVNTSASAPSGPEQSQAPQGANMLALNSDGSAANPSAFLNNLRANPNVMTQLMQKQPDLGNAIIRGDIETMQNFLRSQHRQQLELRRQQQREIELMNADPFDVEAQRKIEEAIRQKNVDENWEAAVEYNPESFARVSMLYVDMEVNGIPLKTFRLLRLLDRRYGGIARGVGQSEIVGRIHVAPLKIGKNYYPCTFNVLDQPDLEFIFGLDMLRKHQCSIDLKDNVLRVGGGEIAVPFLAEKDIPAHFLGEERVAPSPKASGSGTAVVTDNPPTALQSTSGAGGPSEQSLAQEAKKRARSPQDLEVKITRLMELGFDRESVTQALTLCDGNEEQAASYLFGG</sequence>
<dbReference type="SUPFAM" id="SSF54236">
    <property type="entry name" value="Ubiquitin-like"/>
    <property type="match status" value="1"/>
</dbReference>
<feature type="domain" description="UBA" evidence="10">
    <location>
        <begin position="427"/>
        <end position="468"/>
    </location>
</feature>
<evidence type="ECO:0000256" key="3">
    <source>
        <dbReference type="ARBA" id="ARBA00022448"/>
    </source>
</evidence>
<dbReference type="SUPFAM" id="SSF50630">
    <property type="entry name" value="Acid proteases"/>
    <property type="match status" value="1"/>
</dbReference>
<evidence type="ECO:0000256" key="1">
    <source>
        <dbReference type="ARBA" id="ARBA00004496"/>
    </source>
</evidence>
<evidence type="ECO:0000256" key="6">
    <source>
        <dbReference type="ARBA" id="ARBA00022750"/>
    </source>
</evidence>
<dbReference type="Pfam" id="PF09668">
    <property type="entry name" value="Asp_protease"/>
    <property type="match status" value="1"/>
</dbReference>
<comment type="similarity">
    <text evidence="2">Belongs to the DDI1 family.</text>
</comment>
<evidence type="ECO:0000259" key="11">
    <source>
        <dbReference type="PROSITE" id="PS50053"/>
    </source>
</evidence>
<gene>
    <name evidence="12" type="ORF">R1sor_016606</name>
</gene>
<comment type="caution">
    <text evidence="12">The sequence shown here is derived from an EMBL/GenBank/DDBJ whole genome shotgun (WGS) entry which is preliminary data.</text>
</comment>
<dbReference type="PROSITE" id="PS50053">
    <property type="entry name" value="UBIQUITIN_2"/>
    <property type="match status" value="1"/>
</dbReference>
<dbReference type="InterPro" id="IPR021109">
    <property type="entry name" value="Peptidase_aspartic_dom_sf"/>
</dbReference>
<dbReference type="GO" id="GO:0031593">
    <property type="term" value="F:polyubiquitin modification-dependent protein binding"/>
    <property type="evidence" value="ECO:0007669"/>
    <property type="project" value="UniProtKB-ARBA"/>
</dbReference>
<evidence type="ECO:0008006" key="14">
    <source>
        <dbReference type="Google" id="ProtNLM"/>
    </source>
</evidence>
<dbReference type="GO" id="GO:0004190">
    <property type="term" value="F:aspartic-type endopeptidase activity"/>
    <property type="evidence" value="ECO:0007669"/>
    <property type="project" value="UniProtKB-KW"/>
</dbReference>
<dbReference type="InterPro" id="IPR057273">
    <property type="entry name" value="Ddi1/2_HDD"/>
</dbReference>
<dbReference type="InterPro" id="IPR009060">
    <property type="entry name" value="UBA-like_sf"/>
</dbReference>
<dbReference type="SUPFAM" id="SSF46934">
    <property type="entry name" value="UBA-like"/>
    <property type="match status" value="1"/>
</dbReference>
<keyword evidence="13" id="KW-1185">Reference proteome</keyword>
<evidence type="ECO:0000256" key="8">
    <source>
        <dbReference type="ARBA" id="ARBA00022927"/>
    </source>
</evidence>
<evidence type="ECO:0000259" key="10">
    <source>
        <dbReference type="PROSITE" id="PS50030"/>
    </source>
</evidence>
<dbReference type="InterPro" id="IPR033882">
    <property type="entry name" value="DDI1_N"/>
</dbReference>
<dbReference type="Gene3D" id="2.40.70.10">
    <property type="entry name" value="Acid Proteases"/>
    <property type="match status" value="1"/>
</dbReference>
<dbReference type="InterPro" id="IPR019103">
    <property type="entry name" value="Peptidase_aspartic_DDI1-type"/>
</dbReference>
<comment type="subcellular location">
    <subcellularLocation>
        <location evidence="1">Cytoplasm</location>
    </subcellularLocation>
</comment>
<dbReference type="Pfam" id="PF00627">
    <property type="entry name" value="UBA"/>
    <property type="match status" value="1"/>
</dbReference>
<dbReference type="PANTHER" id="PTHR12917:SF1">
    <property type="entry name" value="AT13091P"/>
    <property type="match status" value="1"/>
</dbReference>
<keyword evidence="3" id="KW-0813">Transport</keyword>
<evidence type="ECO:0000313" key="12">
    <source>
        <dbReference type="EMBL" id="KAL3690297.1"/>
    </source>
</evidence>
<dbReference type="Proteomes" id="UP001633002">
    <property type="component" value="Unassembled WGS sequence"/>
</dbReference>
<evidence type="ECO:0000313" key="13">
    <source>
        <dbReference type="Proteomes" id="UP001633002"/>
    </source>
</evidence>
<dbReference type="GO" id="GO:0015031">
    <property type="term" value="P:protein transport"/>
    <property type="evidence" value="ECO:0007669"/>
    <property type="project" value="UniProtKB-KW"/>
</dbReference>
<dbReference type="CDD" id="cd01796">
    <property type="entry name" value="Ubl_Ddi1_like"/>
    <property type="match status" value="1"/>
</dbReference>
<dbReference type="EMBL" id="JBJQOH010000004">
    <property type="protein sequence ID" value="KAL3690297.1"/>
    <property type="molecule type" value="Genomic_DNA"/>
</dbReference>
<feature type="region of interest" description="Disordered" evidence="9">
    <location>
        <begin position="1"/>
        <end position="25"/>
    </location>
</feature>
<reference evidence="12 13" key="1">
    <citation type="submission" date="2024-09" db="EMBL/GenBank/DDBJ databases">
        <title>Chromosome-scale assembly of Riccia sorocarpa.</title>
        <authorList>
            <person name="Paukszto L."/>
        </authorList>
    </citation>
    <scope>NUCLEOTIDE SEQUENCE [LARGE SCALE GENOMIC DNA]</scope>
    <source>
        <strain evidence="12">LP-2024</strain>
        <tissue evidence="12">Aerial parts of the thallus</tissue>
    </source>
</reference>
<evidence type="ECO:0000256" key="7">
    <source>
        <dbReference type="ARBA" id="ARBA00022801"/>
    </source>
</evidence>
<feature type="compositionally biased region" description="Polar residues" evidence="9">
    <location>
        <begin position="386"/>
        <end position="417"/>
    </location>
</feature>
<dbReference type="SMART" id="SM00165">
    <property type="entry name" value="UBA"/>
    <property type="match status" value="1"/>
</dbReference>
<name>A0ABD3HIS9_9MARC</name>
<dbReference type="PROSITE" id="PS50030">
    <property type="entry name" value="UBA"/>
    <property type="match status" value="1"/>
</dbReference>
<evidence type="ECO:0000256" key="9">
    <source>
        <dbReference type="SAM" id="MobiDB-lite"/>
    </source>
</evidence>
<protein>
    <recommendedName>
        <fullName evidence="14">DNA damage-inducible protein 1</fullName>
    </recommendedName>
</protein>
<keyword evidence="4" id="KW-0963">Cytoplasm</keyword>
<organism evidence="12 13">
    <name type="scientific">Riccia sorocarpa</name>
    <dbReference type="NCBI Taxonomy" id="122646"/>
    <lineage>
        <taxon>Eukaryota</taxon>
        <taxon>Viridiplantae</taxon>
        <taxon>Streptophyta</taxon>
        <taxon>Embryophyta</taxon>
        <taxon>Marchantiophyta</taxon>
        <taxon>Marchantiopsida</taxon>
        <taxon>Marchantiidae</taxon>
        <taxon>Marchantiales</taxon>
        <taxon>Ricciaceae</taxon>
        <taxon>Riccia</taxon>
    </lineage>
</organism>
<accession>A0ABD3HIS9</accession>
<keyword evidence="5" id="KW-0645">Protease</keyword>
<feature type="region of interest" description="Disordered" evidence="9">
    <location>
        <begin position="381"/>
        <end position="427"/>
    </location>
</feature>
<dbReference type="PANTHER" id="PTHR12917">
    <property type="entry name" value="ASPARTYL PROTEASE DDI-RELATED"/>
    <property type="match status" value="1"/>
</dbReference>
<feature type="domain" description="Ubiquitin-like" evidence="11">
    <location>
        <begin position="79"/>
        <end position="135"/>
    </location>
</feature>
<dbReference type="Gene3D" id="1.10.8.10">
    <property type="entry name" value="DNA helicase RuvA subunit, C-terminal domain"/>
    <property type="match status" value="1"/>
</dbReference>
<evidence type="ECO:0000256" key="5">
    <source>
        <dbReference type="ARBA" id="ARBA00022670"/>
    </source>
</evidence>
<dbReference type="GO" id="GO:0005737">
    <property type="term" value="C:cytoplasm"/>
    <property type="evidence" value="ECO:0007669"/>
    <property type="project" value="UniProtKB-SubCell"/>
</dbReference>
<dbReference type="InterPro" id="IPR029071">
    <property type="entry name" value="Ubiquitin-like_domsf"/>
</dbReference>
<keyword evidence="7" id="KW-0378">Hydrolase</keyword>
<dbReference type="CDD" id="cd14309">
    <property type="entry name" value="UBA_scDdi1_like"/>
    <property type="match status" value="1"/>
</dbReference>
<dbReference type="Pfam" id="PF24669">
    <property type="entry name" value="Ddi2_HDD"/>
    <property type="match status" value="1"/>
</dbReference>